<dbReference type="InterPro" id="IPR050075">
    <property type="entry name" value="LeuD"/>
</dbReference>
<proteinExistence type="inferred from homology"/>
<accession>D9PX67</accession>
<dbReference type="Gene3D" id="3.20.19.10">
    <property type="entry name" value="Aconitase, domain 4"/>
    <property type="match status" value="1"/>
</dbReference>
<evidence type="ECO:0000256" key="3">
    <source>
        <dbReference type="HAMAP-Rule" id="MF_01032"/>
    </source>
</evidence>
<dbReference type="PaxDb" id="79929-MTBMA_c12270"/>
<feature type="site" description="Critical for substrate specificity" evidence="3">
    <location>
        <position position="28"/>
    </location>
</feature>
<dbReference type="KEGG" id="mmg:MTBMA_c12270"/>
<name>D9PX67_METTM</name>
<protein>
    <recommendedName>
        <fullName evidence="3">Methanogen homoaconitase small subunit</fullName>
        <shortName evidence="3">HACN</shortName>
        <ecNumber evidence="3">4.2.1.114</ecNumber>
    </recommendedName>
    <alternativeName>
        <fullName evidence="3">Homoaconitate hydratase</fullName>
    </alternativeName>
</protein>
<dbReference type="GeneID" id="77399999"/>
<organism evidence="5 6">
    <name type="scientific">Methanothermobacter marburgensis (strain ATCC BAA-927 / DSM 2133 / JCM 14651 / NBRC 100331 / OCM 82 / Marburg)</name>
    <name type="common">Methanobacterium thermoautotrophicum</name>
    <dbReference type="NCBI Taxonomy" id="79929"/>
    <lineage>
        <taxon>Archaea</taxon>
        <taxon>Methanobacteriati</taxon>
        <taxon>Methanobacteriota</taxon>
        <taxon>Methanomada group</taxon>
        <taxon>Methanobacteria</taxon>
        <taxon>Methanobacteriales</taxon>
        <taxon>Methanobacteriaceae</taxon>
        <taxon>Methanothermobacter</taxon>
    </lineage>
</organism>
<dbReference type="InterPro" id="IPR011827">
    <property type="entry name" value="LeuD_type2/HacB/DmdB"/>
</dbReference>
<feature type="domain" description="Aconitase A/isopropylmalate dehydratase small subunit swivel" evidence="4">
    <location>
        <begin position="54"/>
        <end position="101"/>
    </location>
</feature>
<dbReference type="GO" id="GO:0019298">
    <property type="term" value="P:coenzyme B biosynthetic process"/>
    <property type="evidence" value="ECO:0007669"/>
    <property type="project" value="UniProtKB-UniRule"/>
</dbReference>
<comment type="pathway">
    <text evidence="3">Organic acid metabolism; 2-oxosuberate biosynthesis.</text>
</comment>
<dbReference type="AlphaFoldDB" id="D9PX67"/>
<evidence type="ECO:0000259" key="4">
    <source>
        <dbReference type="Pfam" id="PF00694"/>
    </source>
</evidence>
<dbReference type="CDD" id="cd01577">
    <property type="entry name" value="IPMI_Swivel"/>
    <property type="match status" value="1"/>
</dbReference>
<dbReference type="Proteomes" id="UP000000345">
    <property type="component" value="Chromosome"/>
</dbReference>
<dbReference type="SUPFAM" id="SSF52016">
    <property type="entry name" value="LeuD/IlvD-like"/>
    <property type="match status" value="1"/>
</dbReference>
<dbReference type="EC" id="4.2.1.114" evidence="3"/>
<dbReference type="UniPathway" id="UPA00919"/>
<keyword evidence="2 3" id="KW-0456">Lyase</keyword>
<dbReference type="OrthoDB" id="6505at2157"/>
<evidence type="ECO:0000313" key="6">
    <source>
        <dbReference type="Proteomes" id="UP000000345"/>
    </source>
</evidence>
<reference evidence="5 6" key="2">
    <citation type="journal article" date="2010" name="J. Bacteriol.">
        <title>Complete genome sequence of Methanothermobacter marburgensis, a methanoarchaeon model organism.</title>
        <authorList>
            <person name="Liesegang H."/>
            <person name="Kaster A.K."/>
            <person name="Wiezer A."/>
            <person name="Goenrich M."/>
            <person name="Wollherr A."/>
            <person name="Seedorf H."/>
            <person name="Gottschalk G."/>
            <person name="Thauer R.K."/>
        </authorList>
    </citation>
    <scope>NUCLEOTIDE SEQUENCE [LARGE SCALE GENOMIC DNA]</scope>
    <source>
        <strain evidence="6">ATCC BAA-927 / DSM 2133 / JCM 14651 / NBRC 100331 / OCM 82 / Marburg</strain>
    </source>
</reference>
<dbReference type="InterPro" id="IPR033940">
    <property type="entry name" value="IPMI_Swivel"/>
</dbReference>
<dbReference type="GeneID" id="9704935"/>
<comment type="function">
    <text evidence="3">Hydro-lyase with broad substrate specificity for cis-unsaturated tricarboxylic acids. Catalyzes both the reversible dehydration of (R)-homocitrate ((R)-2-hydroxybutane-1,2,4-tricarboxylate) to produce cis-homoaconitate ((Z)-but-1-ene-1,2,4-tricarboxylate), and its hydration to homoisocitrate ((1R,2S)-1-hydroxybutane-1,2,4-tricarboxylate). Is also able to hydrate the analogous longer chain substrates cis-homo(2)-aconitate, cis-homo(3)-aconitate. All these reactions are part of the biosynthesis pathway of coenzyme B.</text>
</comment>
<evidence type="ECO:0000256" key="2">
    <source>
        <dbReference type="ARBA" id="ARBA00023239"/>
    </source>
</evidence>
<dbReference type="Pfam" id="PF00694">
    <property type="entry name" value="Aconitase_C"/>
    <property type="match status" value="1"/>
</dbReference>
<reference key="1">
    <citation type="submission" date="2009-08" db="EMBL/GenBank/DDBJ databases">
        <title>The genome sequence of Methanothermobacter marburgensis.</title>
        <authorList>
            <person name="Kaster A."/>
            <person name="Seedorf H."/>
            <person name="Goenrich M."/>
            <person name="Wiezer A."/>
            <person name="Liesegang H."/>
            <person name="Thauer R."/>
            <person name="Gottschalk G."/>
        </authorList>
    </citation>
    <scope>NUCLEOTIDE SEQUENCE</scope>
    <source>
        <strain>Marburg</strain>
    </source>
</reference>
<dbReference type="InterPro" id="IPR000573">
    <property type="entry name" value="AconitaseA/IPMdHydase_ssu_swvl"/>
</dbReference>
<evidence type="ECO:0000256" key="1">
    <source>
        <dbReference type="ARBA" id="ARBA00009869"/>
    </source>
</evidence>
<dbReference type="EMBL" id="CP001710">
    <property type="protein sequence ID" value="ADL58815.1"/>
    <property type="molecule type" value="Genomic_DNA"/>
</dbReference>
<dbReference type="NCBIfam" id="NF040625">
    <property type="entry name" value="HacB2_Meth"/>
    <property type="match status" value="1"/>
</dbReference>
<dbReference type="RefSeq" id="WP_013296037.1">
    <property type="nucleotide sequence ID" value="NC_014408.1"/>
</dbReference>
<comment type="catalytic activity">
    <reaction evidence="3">
        <text>(2R)-homocitrate = (2R,3S)-homoisocitrate</text>
        <dbReference type="Rhea" id="RHEA:32303"/>
        <dbReference type="ChEBI" id="CHEBI:15404"/>
        <dbReference type="ChEBI" id="CHEBI:58884"/>
        <dbReference type="EC" id="4.2.1.114"/>
    </reaction>
</comment>
<dbReference type="PANTHER" id="PTHR43345">
    <property type="entry name" value="3-ISOPROPYLMALATE DEHYDRATASE SMALL SUBUNIT 2-RELATED-RELATED"/>
    <property type="match status" value="1"/>
</dbReference>
<comment type="subunit">
    <text evidence="3">Heterotetramer of 2 HacA and 2 HacB proteins.</text>
</comment>
<dbReference type="STRING" id="79929.MTBMA_c12270"/>
<dbReference type="HAMAP" id="MF_01032">
    <property type="entry name" value="LeuD_type2"/>
    <property type="match status" value="1"/>
</dbReference>
<sequence>MEEVIRGRVWRFGDNIDTDMIIPGRYLRTFSLDELASHVMEGARPEFASEVKRGDIIVAGRNFGCGSSREQAPVALKHAGVAAIIAESFARIFYRNAINIGFPVIMARVDAADGDEISADLKGGFIENLTSGKRYEMKPFNDYMLSILQDGGLVNHYIRTLKEGSG</sequence>
<dbReference type="PATRIC" id="fig|79929.8.peg.1190"/>
<feature type="short sequence motif" description="YLRT" evidence="3">
    <location>
        <begin position="26"/>
        <end position="29"/>
    </location>
</feature>
<keyword evidence="6" id="KW-1185">Reference proteome</keyword>
<comment type="similarity">
    <text evidence="1 3">Belongs to the LeuD family. LeuD type 2 subfamily.</text>
</comment>
<evidence type="ECO:0000313" key="5">
    <source>
        <dbReference type="EMBL" id="ADL58815.1"/>
    </source>
</evidence>
<dbReference type="NCBIfam" id="TIGR02087">
    <property type="entry name" value="LEUD_arch"/>
    <property type="match status" value="1"/>
</dbReference>
<dbReference type="HOGENOM" id="CLU_081378_1_1_2"/>
<dbReference type="InterPro" id="IPR015928">
    <property type="entry name" value="Aconitase/3IPM_dehydase_swvl"/>
</dbReference>
<gene>
    <name evidence="5" type="primary">leuD1</name>
    <name evidence="3" type="synonym">hacB</name>
    <name evidence="5" type="ordered locus">MTBMA_c12270</name>
</gene>
<dbReference type="InterPro" id="IPR053582">
    <property type="entry name" value="Homoaconitase_LeuD_type2"/>
</dbReference>
<dbReference type="PANTHER" id="PTHR43345:SF2">
    <property type="entry name" value="3-ISOPROPYLMALATE DEHYDRATASE SMALL SUBUNIT 1"/>
    <property type="match status" value="1"/>
</dbReference>
<dbReference type="GO" id="GO:0004409">
    <property type="term" value="F:homoaconitate hydratase activity"/>
    <property type="evidence" value="ECO:0007669"/>
    <property type="project" value="UniProtKB-UniRule"/>
</dbReference>